<feature type="region of interest" description="Disordered" evidence="1">
    <location>
        <begin position="4663"/>
        <end position="4685"/>
    </location>
</feature>
<dbReference type="InterPro" id="IPR011050">
    <property type="entry name" value="Pectin_lyase_fold/virulence"/>
</dbReference>
<dbReference type="Gene3D" id="2.160.20.10">
    <property type="entry name" value="Single-stranded right-handed beta-helix, Pectin lyase-like"/>
    <property type="match status" value="1"/>
</dbReference>
<dbReference type="Pfam" id="PF13332">
    <property type="entry name" value="Fil_haemagg_2"/>
    <property type="match status" value="6"/>
</dbReference>
<dbReference type="Pfam" id="PF18451">
    <property type="entry name" value="CdiA_C"/>
    <property type="match status" value="1"/>
</dbReference>
<dbReference type="InterPro" id="IPR040559">
    <property type="entry name" value="CdiA_C"/>
</dbReference>
<dbReference type="SUPFAM" id="SSF51126">
    <property type="entry name" value="Pectin lyase-like"/>
    <property type="match status" value="1"/>
</dbReference>
<dbReference type="InterPro" id="IPR012334">
    <property type="entry name" value="Pectin_lyas_fold"/>
</dbReference>
<protein>
    <submittedName>
        <fullName evidence="3">Hemagglutinin repeat-containing protein</fullName>
    </submittedName>
</protein>
<feature type="region of interest" description="Disordered" evidence="1">
    <location>
        <begin position="5169"/>
        <end position="5192"/>
    </location>
</feature>
<gene>
    <name evidence="3" type="ORF">M5G17_23535</name>
</gene>
<dbReference type="InterPro" id="IPR010069">
    <property type="entry name" value="CdiA_FHA1_rpt"/>
</dbReference>
<reference evidence="3 4" key="1">
    <citation type="submission" date="2022-05" db="EMBL/GenBank/DDBJ databases">
        <title>Novel Pseudomonas spp. Isolated from a Rainbow Trout Aquaculture Facility.</title>
        <authorList>
            <person name="Testerman T."/>
            <person name="Graf J."/>
        </authorList>
    </citation>
    <scope>NUCLEOTIDE SEQUENCE [LARGE SCALE GENOMIC DNA]</scope>
    <source>
        <strain evidence="3 4">ID1025</strain>
    </source>
</reference>
<name>A0ABT5PEA5_9PSED</name>
<dbReference type="Pfam" id="PF05594">
    <property type="entry name" value="Fil_haemagg"/>
    <property type="match status" value="36"/>
</dbReference>
<feature type="compositionally biased region" description="Polar residues" evidence="1">
    <location>
        <begin position="5170"/>
        <end position="5180"/>
    </location>
</feature>
<proteinExistence type="predicted"/>
<dbReference type="InterPro" id="IPR008638">
    <property type="entry name" value="FhaB/CdiA-like_TPS"/>
</dbReference>
<evidence type="ECO:0000259" key="2">
    <source>
        <dbReference type="SMART" id="SM00912"/>
    </source>
</evidence>
<feature type="region of interest" description="Disordered" evidence="1">
    <location>
        <begin position="5524"/>
        <end position="5552"/>
    </location>
</feature>
<evidence type="ECO:0000313" key="4">
    <source>
        <dbReference type="Proteomes" id="UP001148184"/>
    </source>
</evidence>
<keyword evidence="4" id="KW-1185">Reference proteome</keyword>
<dbReference type="Gene3D" id="3.40.1350.120">
    <property type="match status" value="1"/>
</dbReference>
<feature type="compositionally biased region" description="Basic and acidic residues" evidence="1">
    <location>
        <begin position="4827"/>
        <end position="4838"/>
    </location>
</feature>
<dbReference type="NCBIfam" id="TIGR01901">
    <property type="entry name" value="adhes_NPXG"/>
    <property type="match status" value="1"/>
</dbReference>
<accession>A0ABT5PEA5</accession>
<comment type="caution">
    <text evidence="3">The sequence shown here is derived from an EMBL/GenBank/DDBJ whole genome shotgun (WGS) entry which is preliminary data.</text>
</comment>
<dbReference type="Pfam" id="PF05860">
    <property type="entry name" value="TPS"/>
    <property type="match status" value="1"/>
</dbReference>
<feature type="region of interest" description="Disordered" evidence="1">
    <location>
        <begin position="4811"/>
        <end position="4852"/>
    </location>
</feature>
<dbReference type="SMART" id="SM00912">
    <property type="entry name" value="Haemagg_act"/>
    <property type="match status" value="1"/>
</dbReference>
<evidence type="ECO:0000256" key="1">
    <source>
        <dbReference type="SAM" id="MobiDB-lite"/>
    </source>
</evidence>
<dbReference type="EMBL" id="JAMDGZ010000058">
    <property type="protein sequence ID" value="MDD1016649.1"/>
    <property type="molecule type" value="Genomic_DNA"/>
</dbReference>
<organism evidence="3 4">
    <name type="scientific">Pseudomonas rubra</name>
    <dbReference type="NCBI Taxonomy" id="2942627"/>
    <lineage>
        <taxon>Bacteria</taxon>
        <taxon>Pseudomonadati</taxon>
        <taxon>Pseudomonadota</taxon>
        <taxon>Gammaproteobacteria</taxon>
        <taxon>Pseudomonadales</taxon>
        <taxon>Pseudomonadaceae</taxon>
        <taxon>Pseudomonas</taxon>
    </lineage>
</organism>
<evidence type="ECO:0000313" key="3">
    <source>
        <dbReference type="EMBL" id="MDD1016649.1"/>
    </source>
</evidence>
<dbReference type="CDD" id="cd20727">
    <property type="entry name" value="CDI_toxin_Bp_tRNase-like"/>
    <property type="match status" value="1"/>
</dbReference>
<dbReference type="InterPro" id="IPR025157">
    <property type="entry name" value="Hemagglutinin_rpt"/>
</dbReference>
<dbReference type="NCBIfam" id="TIGR01731">
    <property type="entry name" value="fil_hemag_20aa"/>
    <property type="match status" value="84"/>
</dbReference>
<dbReference type="Proteomes" id="UP001148184">
    <property type="component" value="Unassembled WGS sequence"/>
</dbReference>
<dbReference type="InterPro" id="IPR008619">
    <property type="entry name" value="Filamentous_hemagglutn_rpt"/>
</dbReference>
<feature type="domain" description="Filamentous haemagglutinin FhaB/tRNA nuclease CdiA-like TPS" evidence="2">
    <location>
        <begin position="64"/>
        <end position="185"/>
    </location>
</feature>
<sequence>MDVRQFAFLARQPAARLKACDHFWGMPRRGLAFLLANVMFWQPLWAQAEGIVVSAPGTSLGQAGNGVPVVNIAAPNGSGLSHNQFQDYNVGQQGVILNNATNRTQDTQLGGIIVGNPNLNGRAANIILNEVNGGSPSQLKGYTEVAGQSAHVIVANPYGISCDGCGFINTPQATLSTGKAVIQNGQITHYQVDQGSVAIEGAGLNASNIDRFEIITRSARINARINANKLDIVTGANDVDARTLKATARAANPADAPQLAIDSSALGGMYAGAIKLVGTEAGVGVKLDGNLAASAGDIQLDANGHLSLAQTVASGAVQIKAASAQLQGPVYAATTLSVETQGDLDSRKSLAAAERVTLSSGGQLRNQDVIEAGVNADNSRNTQGDLSISAGALDNRGASLVASRNLAVNTTLATNNQGGTLSASQALSISAGTLDNQNQGRVLSTGSLALTAKQLLNAQGGLVTSSGGFSATLGELHNRAGELSSLDAMALNVTRLDNSAGLVSAGSALSINAPEAINSQGGRIAAGQDLKLVAGSLDNSQKGALTSQGALGLEVAGTLANHHQGRIESSGALEIKADQLNNQQGGSVASEQTLKLSAGNVVNRQGGSIASAQALNASIGSLDQEGKGRLLSNTDLSLDLNQGHLNNQGAVIKATGQLTLKNLSSVDNRGGELSSSESFAVLATSLNNDAGRVLSDRNLSLQIAQQLSNGAGLITANSLQLDVASLVNGQQGKVHSRSTLTSKVTGVLDNRAGTVTADGAAQLSVGTLINSAGKLTSQGALQIQAGQLNNQLNGQVSSEDTLQLSSGLLDNSSGGRIFSRKDLTATVTGLDQQGDGHLYSAANLSLDLNRGHLNNHGGLINAPGKLLLKNLNSVDNQNGEISSVQAFEVNADTLDNRNGKLLSEQALSLSVLRALNNTKGLIKASSLQVHAGRVDNGGGELHAREALNLHADGVLDNRIGKILGRDMQLNVASLDNAQGLIQADQGLKLSSSGAVSNRNGALHSGQALELAAASLDNTLGKLTSSDALTATIAGNLLNQTGLFTAGQDLRLNSADLNNQAGQLTAGGALHLGAGLLDNRNGGRVDGKGLTASITGLDQRNEGHLSSQADLSLDLNHGHLNNQGGLINSPGQLLLSNLATVDNQGGEISSVRAFELSAQSLHNRSGKVLSDQALTLRIAHALDNVKGLVSARELDLALGSLNNGEGSLTAGQRLTLKVEAELDNRSGKILADDTSLVAGSLDNSNGVVQGDHGLSLSVEGALNNTAGKLSAGNKLTLTAASVNNSDGKLTSDGALTARIAGQMLNQAGLIAATDDLQLATGSLDNQAQGRITSKANLQLSGSGIDNRTGRIAAVGELRLNAAALDNRQGGLLNSGKAMDLAVDALDNRAGEISSVTQLDLTGRQLDNSGGRLLANADLQLTLDRLNNQLKGIISGQQSVTLNAAHIDNSDQGSIFAKQNLSMTLQAATARDAALDGQLNNQQGSLRSDGALTLHAVSLNNDHGLASSAKPLVLSAQGVISNQGGELLSADTLNLTSASLDNRQGRVVADGAVRVATGALNNQQSGRLTSADSLNLLAGEVDNRKLGRIASGKALDASIRSLDQSGGGEFYSNSALTLDMNRGYLNNSTGRINAPGPLVFKNLGAVVNQSGEISSKQAFVVAAQSLDNSNGKLLSDQALTLTVEHALKNIKGRISAAGLQVHGASLDNHTGVLTSSTDLTLSLSADLLNQNGEVSAAGVSVVNAATLHNHQGEVTSDASLELTIKGALSNQDGTLGADQRLHVAASGLDNSLGGSLGTNGSLTVKVDGLLDNQAKGSLKAKGVMDVQAGSLDNRDGSLVGQDLLTLRSDVLDNRDGKVHASHDLQLQVGQLDNRHGELKSKQALTFSGKQLNNQDGLLHATGPLHLHADTLTNTHGRVASQADLDATVGVLNQQGGELVAEGDLTLGATTLDNRDGGLVAATKALKLNVERVDNRGGEISSKGDTEFTGKRLDNSAGKLLVASALELAVAEVINNAKGLVFAQKTQVNAAHLDNNQGTFSGTRSLVIELAATPGLDGRLTNSGGKISSEGQLQLNAQVIDNSNGNLSSAGALNIASTAELLNRGGTVEAAGNLILSSALLDNSEQGLLKSEGSTKLTTGLFNNTLGGRLNSADRLDLTATQLNNGGRIASAGALSAQVTGLTQQGGELVSKTALDLDLNNGQLNNQQSLINAPLLVLKNLKGVNNQTGEISSAQAFTLAASNLDNSNGKLISNQALTLRVNQALLNVKGLVSAASLQVRGASLDNQGGMLSSRGELGVTIDGTLKNQAGTLIADGNSRLSAASLENSSGQISSKGDLRARLTTANNQNGLLIAEGALELDGTTLDNRNNGLVGAIKEVQLKVADVDNRAGEIFSKRAVSLQGLQLNNSDGGQVVATQALTLTVDKLLNHSNGLLVALSGMSLTGISLDNSGGRLFSQKGLELDLSGQALNLQGLISSEGQLHLQAANLDNSQGSLSSAGALKVTTRQALNNQGGELVTDSTLNVNSASLDNSQKGTLSSKAAQNIVTGTMDNSHGGVVSSSDTLDITAGQLTNQDGGQLASSKALTAKVSRLEQQGGKLFSASAVTLDLSQGQLNNQGGLINAPLLVLKNLSGVNNQGGEISSAQAFTLAADTLHNDGGKLLSNQALTLRIDQALSNVKGMIAGQSIDGQAGLLDNSGGTLTSRSQLLLSTKGLLRNQNDGLIYANDTLTLKSAALDNRKGALLGKAIAIDFGPATGDLDNRGGLITTAGPLSVQHMRDLNNQGGEVSSAQRVELSGRTLDNNQGKLISNDLLSLNGAQLLNQGGLMSGWQGLSITADELDNRNGGTLSSRFGNLGAQVNNSLLNSGGGALVSLNELKVTAGNLDNSAKGILSSGKGQRLLVSGRLDNTQGGLIDSGTTAEIQGQTLGNTGGLIQAQQGIDFKGTELDNSAGTLVSNGAMTLDLLGKLSNTNGKLASAGALMLKRSTQIDNQGGQLASQGLLSLATGGLDNRNRGTVAAGGALTLNARDAVLNSGDGLIYSQNAGVLLKAGRLGNAGGTVQSKAGLDIDVAADLDNQGGRIIAQNADAELKAGSIDNRAGTLASLAGALQVRTLGVLRNGYDLDNRQGGTLQAQRVQLNSTSVGNNGGRIAAQNGELNVTAGTFDNRNGGLYSQGAVKVSGHDLINGGNAGGQIAGNLVEFKLSGELNNQQGIIESDSTLSVHAARLINQQGQLRALGRSGKSEFEIGGLLDNRGGVLETANSDLTLNASDFQNSGGNVLHAGRGTFDISTANLTRAGGNLVTRGGLTLSADNWTNSSVIQAGRLTVNVNTLNQVAGGQLLASDSLVGNGGNWNNDGLIASDGSLALNLAGSYSGGGRASSVGNFELNAAQLNLAAAGSLAGGGNTSIDVAGLLANHGRLTSAADLHVAAGSVQNTGTLGAAGNVELTTQSLFNGRDPADANIRGFMFSGEDSTYNLNSLTNEYGEVYSLGNLTVAGFTQATFAQSVRNVSGSMQSGGDLRISANEVVNEREKFKLNQKLTNVAVGLACIQHCSGNWSKKLPSITMNRTVESVIELNSPSATLGAGGNLEIASQNFTNRYSVVSAANDLAIRGENIVNQGATGGSGTESRRYDGTYKIYRNQYNQLAQAVQNFNRASPAGAPVDEAAFATLMTQLNPSLFPGINQPLVVQGNGASVAPAIIQAGGNAQLTASNDISNISVLKTALAVDDRSLDTQVGANKAPVIVLNAQLPPNLAQQQINPLSLPGFSLPAGQNGLFRLSGETSSTTASPAPQSWSMGTAAISNTQRQQTLAQIHSRSIEAANAAQITAGTQQVSVTARKATDIDASARAINSADGAQADTGVWHSGRTVIGEVTQGNTVSGLDLSNGVSGLADKAVQLDLDVPGLTPAERDALVAVNAPSPSLVSPFAPVPRDGQTSIKLPDATPVEAEEASTAERLAPVITQPLAVVEQITPAAEQVVNRVQGLPDNTTRSQPHKYLIETNPALTDLKQFMSSDYLLANLGYNPDESWKRLGDGYYEQRLIQQAVVARTGERLLAGQTSDEQLFKYLMDNAIQSKQKLDLTLGVSLSAEQVAALTHDIVWMERAEVKGEQVLVPVLYLAHSNNRLAPNGALIAGNNLNLIAGHNLDNVGTLRASNNLSAQAGNNLVNSGLVQAGNRLDLLAGNNLVNKAGGIIAGRDVSLRAIDGDVINERSVSSFQTASGSYSERRDFIDSAARIEAANNLSLQSGRDVSNLGGVIQSGADTRIKAGRDINLASVEQVSGSTRGTHFKDQRITQYGSSLEAGRDLSLSSGRDISAIASQIDAKRDIAMAATGDLSLSSAANEQHFYSKSKKVTAQEDRINQVSTTVNAGGNIALSAGNDMDIIASRVKGGADVDLDAGRDLSIASAKDESASFYLKKSKGSFGRSSSKQQESYHSTNVASVIEAGHDLSVNASKTASGGVGLDGGRDVSVIGSQLKAGNDLLLGATGDVAVLSGIEEHGEYSKKTKSGFLGLSKSGKSQLQTSATQVASVLEAGHDVVVAAGSDVRVRASETKAGNDVELRAGLIDKNGDINLVSANDEAYSRSEEYKKKTGLSTSGGFVSVASAKESGRQAQSSTSVGSQVTAERDAALQAERDINVEGSGISAGRNVSLNAGRDVNVVAAQSEQSETNWSKEKRAGMGVSGDDNGVSMFVGAERLKTKDRLDQQLASASQIKAGNDLDINAKRDINQSGSDLLADNDINFNAGRDINVDAARETRTLEQMREHSTHGATATLNHNFGKTKDAISGAGKGENGVSKGSSTLRAVDSVGEFLAGPTGDGKMGDSIQRSHREQVEESNRASTLNAGNDINFKAGNDVTVKGGQLQAGRDIVVQGRDINLDVAKGSVSHDSSQREAWAGLHGGTSGGFKVGVGGSYGEALEDGTQGTSTPSQLQAGRDIKLDAGNDLNITGTQVQAGRDIDLAAVNDLNIRSAQNDSSSDSSRHNGGGEVGVTVGSEGLGIYVSVSMGKGNLDRDAERQQDAYLYAGDRLNFTSGKDTTIAGANLRGDEVTGRVGGDLNVSSVANTGEVKGKEFDISVTATFGPGAGVSGSAGYGQTTGKTDWVEEQTRITGKNKVDIRTENHTQLDGALIAADNGNLKLDTGTLGFSDIAGKDKEHGYYLNVGGSYSAGKGSTTQDSTQVGKGGRGEDGKTSWSVSGWEYDKDREQIVRATVGDGQIVVRKDGESAADSTAGLNRDVDKAYEITRDEESRTDLYVTGSSAEAVYKADETIKQWSDSLFDYDKTALANYEEASKGVNVVINRMERVLGREIAGGAAQIGGRDLAENTLEALLISGMSRSDAMKMMGDAAFQERVLKQLSDFWTLSETELREVQNSLPNGSELPGYENPNAVHLDPLFIKGEESKARRKAELNHLQKTLRYTSAINDYITKNQEKAQAVRVVLALSQGPKGVAQAVVFGALEQTSLAEELQARLGEIQERLGKAIAERMEGKETLDLNAEHDRYLIGGGELVASILAGGIPGRKGHGVVEGGKKPSVSKVETGPVKGPKATGTAGRVKIEPGAIPDANEVRAGQGLSGLGYDVTHQTTASAKGIQGQRTADLHVEGLGSIDVYTPQNLDPTKVVRAIEKKSNQAGGVLVQADLPSTDMSSIAARMWGKANAQSIKTIFFQKPDGSLVRFDRPAGGG</sequence>